<feature type="region of interest" description="Disordered" evidence="1">
    <location>
        <begin position="143"/>
        <end position="193"/>
    </location>
</feature>
<feature type="compositionally biased region" description="Polar residues" evidence="1">
    <location>
        <begin position="42"/>
        <end position="58"/>
    </location>
</feature>
<feature type="compositionally biased region" description="Polar residues" evidence="1">
    <location>
        <begin position="316"/>
        <end position="331"/>
    </location>
</feature>
<gene>
    <name evidence="2" type="ORF">BDK51DRAFT_40849</name>
</gene>
<evidence type="ECO:0000313" key="2">
    <source>
        <dbReference type="EMBL" id="RKO89842.1"/>
    </source>
</evidence>
<evidence type="ECO:0000256" key="1">
    <source>
        <dbReference type="SAM" id="MobiDB-lite"/>
    </source>
</evidence>
<feature type="compositionally biased region" description="Polar residues" evidence="1">
    <location>
        <begin position="410"/>
        <end position="437"/>
    </location>
</feature>
<dbReference type="Proteomes" id="UP000269721">
    <property type="component" value="Unassembled WGS sequence"/>
</dbReference>
<organism evidence="2 3">
    <name type="scientific">Blyttiomyces helicus</name>
    <dbReference type="NCBI Taxonomy" id="388810"/>
    <lineage>
        <taxon>Eukaryota</taxon>
        <taxon>Fungi</taxon>
        <taxon>Fungi incertae sedis</taxon>
        <taxon>Chytridiomycota</taxon>
        <taxon>Chytridiomycota incertae sedis</taxon>
        <taxon>Chytridiomycetes</taxon>
        <taxon>Chytridiomycetes incertae sedis</taxon>
        <taxon>Blyttiomyces</taxon>
    </lineage>
</organism>
<reference evidence="3" key="1">
    <citation type="journal article" date="2018" name="Nat. Microbiol.">
        <title>Leveraging single-cell genomics to expand the fungal tree of life.</title>
        <authorList>
            <person name="Ahrendt S.R."/>
            <person name="Quandt C.A."/>
            <person name="Ciobanu D."/>
            <person name="Clum A."/>
            <person name="Salamov A."/>
            <person name="Andreopoulos B."/>
            <person name="Cheng J.F."/>
            <person name="Woyke T."/>
            <person name="Pelin A."/>
            <person name="Henrissat B."/>
            <person name="Reynolds N.K."/>
            <person name="Benny G.L."/>
            <person name="Smith M.E."/>
            <person name="James T.Y."/>
            <person name="Grigoriev I.V."/>
        </authorList>
    </citation>
    <scope>NUCLEOTIDE SEQUENCE [LARGE SCALE GENOMIC DNA]</scope>
</reference>
<dbReference type="AlphaFoldDB" id="A0A4P9WC15"/>
<proteinExistence type="predicted"/>
<feature type="region of interest" description="Disordered" evidence="1">
    <location>
        <begin position="42"/>
        <end position="61"/>
    </location>
</feature>
<sequence length="544" mass="58502">MFHRLVPAVIWPPVREILSLRCPLIDEPCAVELGLVNDLSESATAQNSSRRTPIQTLTPDPAGPRPYSFGLFALGQYGGQVKHWSNGSGNSLLGLLRLRLCVPESTVACQKSSARGSSGWPPSAVFVEAESVQRLLSLGRSLPRRPRRPLANGAMDPEQARLKRPVSAPGSPPHTKTRNINSPSFCTPRRPDGGSPCSLQVSCSAVEGYRREQAWQPVRQTSRLCPSRVRFLFPLEKTTSSNLDLSFHGGCGSQTPNACRRRPGARYGGDKSSGNADQIDNALATCDLRLVAMLCNFISRAFASGDRRGAADLGKQSATSTGDLSGTNNIPSHLRRPINSFESLDLPYGDDADDCDSGAGDHAGLKSIDNRRIMWGLFGQSPICDWSYRRKQGARHSSLTAIPFPRIAASPSSPTTAKGETQSPKGKVTTSGEQGAHSSPCHHHFDGHSTPPFRRQNPSFGCCQAPSPVWNIRKTPAENFRAGPPSNVSGPALLAGLFYLPPFFASYRVIPSQPTGWYLPAAAAPLSNARFLRPALSLPSGAVP</sequence>
<accession>A0A4P9WC15</accession>
<protein>
    <submittedName>
        <fullName evidence="2">Uncharacterized protein</fullName>
    </submittedName>
</protein>
<dbReference type="EMBL" id="KZ995858">
    <property type="protein sequence ID" value="RKO89842.1"/>
    <property type="molecule type" value="Genomic_DNA"/>
</dbReference>
<keyword evidence="3" id="KW-1185">Reference proteome</keyword>
<feature type="region of interest" description="Disordered" evidence="1">
    <location>
        <begin position="311"/>
        <end position="336"/>
    </location>
</feature>
<feature type="region of interest" description="Disordered" evidence="1">
    <location>
        <begin position="406"/>
        <end position="450"/>
    </location>
</feature>
<evidence type="ECO:0000313" key="3">
    <source>
        <dbReference type="Proteomes" id="UP000269721"/>
    </source>
</evidence>
<name>A0A4P9WC15_9FUNG</name>